<dbReference type="GO" id="GO:0004022">
    <property type="term" value="F:alcohol dehydrogenase (NAD+) activity"/>
    <property type="evidence" value="ECO:0007669"/>
    <property type="project" value="TreeGrafter"/>
</dbReference>
<sequence>MACRRMQHMSVMSRERRQYMRKAKDLRLLHPWYLLTVVISSAGGGLGHLAVQYASRAMGFRVIAINGSSKEALCKECGVEEFLNFMQHTNEELEATIKKIANNGRRANAVLVVSAANKSYEQGLKFLKP</sequence>
<evidence type="ECO:0000313" key="8">
    <source>
        <dbReference type="Proteomes" id="UP000091956"/>
    </source>
</evidence>
<reference evidence="7 8" key="1">
    <citation type="submission" date="2016-03" db="EMBL/GenBank/DDBJ databases">
        <title>Comparative genomics of Pseudogymnoascus destructans, the fungus causing white-nose syndrome of bats.</title>
        <authorList>
            <person name="Palmer J.M."/>
            <person name="Drees K.P."/>
            <person name="Foster J.T."/>
            <person name="Lindner D.L."/>
        </authorList>
    </citation>
    <scope>NUCLEOTIDE SEQUENCE [LARGE SCALE GENOMIC DNA]</scope>
    <source>
        <strain evidence="7 8">UAMH 10579</strain>
    </source>
</reference>
<evidence type="ECO:0000313" key="7">
    <source>
        <dbReference type="EMBL" id="OBT97612.1"/>
    </source>
</evidence>
<dbReference type="PANTHER" id="PTHR42940:SF3">
    <property type="entry name" value="ALCOHOL DEHYDROGENASE 1-RELATED"/>
    <property type="match status" value="1"/>
</dbReference>
<dbReference type="SUPFAM" id="SSF51735">
    <property type="entry name" value="NAD(P)-binding Rossmann-fold domains"/>
    <property type="match status" value="1"/>
</dbReference>
<dbReference type="AlphaFoldDB" id="A0A1B8GP76"/>
<name>A0A1B8GP76_9PEZI</name>
<organism evidence="7 8">
    <name type="scientific">Pseudogymnoascus verrucosus</name>
    <dbReference type="NCBI Taxonomy" id="342668"/>
    <lineage>
        <taxon>Eukaryota</taxon>
        <taxon>Fungi</taxon>
        <taxon>Dikarya</taxon>
        <taxon>Ascomycota</taxon>
        <taxon>Pezizomycotina</taxon>
        <taxon>Leotiomycetes</taxon>
        <taxon>Thelebolales</taxon>
        <taxon>Thelebolaceae</taxon>
        <taxon>Pseudogymnoascus</taxon>
    </lineage>
</organism>
<dbReference type="GO" id="GO:0046872">
    <property type="term" value="F:metal ion binding"/>
    <property type="evidence" value="ECO:0007669"/>
    <property type="project" value="UniProtKB-KW"/>
</dbReference>
<dbReference type="GO" id="GO:0005737">
    <property type="term" value="C:cytoplasm"/>
    <property type="evidence" value="ECO:0007669"/>
    <property type="project" value="TreeGrafter"/>
</dbReference>
<keyword evidence="2" id="KW-0479">Metal-binding</keyword>
<reference evidence="8" key="2">
    <citation type="journal article" date="2018" name="Nat. Commun.">
        <title>Extreme sensitivity to ultraviolet light in the fungal pathogen causing white-nose syndrome of bats.</title>
        <authorList>
            <person name="Palmer J.M."/>
            <person name="Drees K.P."/>
            <person name="Foster J.T."/>
            <person name="Lindner D.L."/>
        </authorList>
    </citation>
    <scope>NUCLEOTIDE SEQUENCE [LARGE SCALE GENOMIC DNA]</scope>
    <source>
        <strain evidence="8">UAMH 10579</strain>
    </source>
</reference>
<dbReference type="PANTHER" id="PTHR42940">
    <property type="entry name" value="ALCOHOL DEHYDROGENASE 1-RELATED"/>
    <property type="match status" value="1"/>
</dbReference>
<comment type="cofactor">
    <cofactor evidence="1">
        <name>Zn(2+)</name>
        <dbReference type="ChEBI" id="CHEBI:29105"/>
    </cofactor>
</comment>
<keyword evidence="4" id="KW-0560">Oxidoreductase</keyword>
<dbReference type="RefSeq" id="XP_018131345.1">
    <property type="nucleotide sequence ID" value="XM_018273906.2"/>
</dbReference>
<dbReference type="InterPro" id="IPR013149">
    <property type="entry name" value="ADH-like_C"/>
</dbReference>
<evidence type="ECO:0000259" key="6">
    <source>
        <dbReference type="Pfam" id="PF00107"/>
    </source>
</evidence>
<dbReference type="InterPro" id="IPR036291">
    <property type="entry name" value="NAD(P)-bd_dom_sf"/>
</dbReference>
<keyword evidence="8" id="KW-1185">Reference proteome</keyword>
<accession>A0A1B8GP76</accession>
<dbReference type="Gene3D" id="3.40.50.720">
    <property type="entry name" value="NAD(P)-binding Rossmann-like Domain"/>
    <property type="match status" value="1"/>
</dbReference>
<evidence type="ECO:0000256" key="1">
    <source>
        <dbReference type="ARBA" id="ARBA00001947"/>
    </source>
</evidence>
<evidence type="ECO:0000256" key="2">
    <source>
        <dbReference type="ARBA" id="ARBA00022723"/>
    </source>
</evidence>
<gene>
    <name evidence="7" type="ORF">VE01_04432</name>
</gene>
<keyword evidence="3" id="KW-0862">Zinc</keyword>
<protein>
    <recommendedName>
        <fullName evidence="6">Alcohol dehydrogenase-like C-terminal domain-containing protein</fullName>
    </recommendedName>
</protein>
<dbReference type="Proteomes" id="UP000091956">
    <property type="component" value="Unassembled WGS sequence"/>
</dbReference>
<dbReference type="STRING" id="342668.A0A1B8GP76"/>
<dbReference type="GeneID" id="28837818"/>
<dbReference type="Pfam" id="PF00107">
    <property type="entry name" value="ADH_zinc_N"/>
    <property type="match status" value="1"/>
</dbReference>
<evidence type="ECO:0000256" key="4">
    <source>
        <dbReference type="ARBA" id="ARBA00023002"/>
    </source>
</evidence>
<feature type="domain" description="Alcohol dehydrogenase-like C-terminal" evidence="6">
    <location>
        <begin position="45"/>
        <end position="129"/>
    </location>
</feature>
<keyword evidence="5" id="KW-0520">NAD</keyword>
<proteinExistence type="predicted"/>
<evidence type="ECO:0000256" key="3">
    <source>
        <dbReference type="ARBA" id="ARBA00022833"/>
    </source>
</evidence>
<dbReference type="EMBL" id="KV460221">
    <property type="protein sequence ID" value="OBT97612.1"/>
    <property type="molecule type" value="Genomic_DNA"/>
</dbReference>
<evidence type="ECO:0000256" key="5">
    <source>
        <dbReference type="ARBA" id="ARBA00023027"/>
    </source>
</evidence>